<accession>A0A419W4L1</accession>
<evidence type="ECO:0000256" key="1">
    <source>
        <dbReference type="SAM" id="Phobius"/>
    </source>
</evidence>
<name>A0A419W4L1_9BACT</name>
<keyword evidence="1" id="KW-0472">Membrane</keyword>
<evidence type="ECO:0000313" key="3">
    <source>
        <dbReference type="Proteomes" id="UP000283387"/>
    </source>
</evidence>
<organism evidence="2 3">
    <name type="scientific">Mangrovibacterium diazotrophicum</name>
    <dbReference type="NCBI Taxonomy" id="1261403"/>
    <lineage>
        <taxon>Bacteria</taxon>
        <taxon>Pseudomonadati</taxon>
        <taxon>Bacteroidota</taxon>
        <taxon>Bacteroidia</taxon>
        <taxon>Marinilabiliales</taxon>
        <taxon>Prolixibacteraceae</taxon>
        <taxon>Mangrovibacterium</taxon>
    </lineage>
</organism>
<proteinExistence type="predicted"/>
<sequence>MNSKPGCPFAFIPESIVILIVAGLLARPFSRPSHSANPNSGKSIPEKHLMDLQLRVQLRNFL</sequence>
<keyword evidence="3" id="KW-1185">Reference proteome</keyword>
<comment type="caution">
    <text evidence="2">The sequence shown here is derived from an EMBL/GenBank/DDBJ whole genome shotgun (WGS) entry which is preliminary data.</text>
</comment>
<dbReference type="Proteomes" id="UP000283387">
    <property type="component" value="Unassembled WGS sequence"/>
</dbReference>
<feature type="transmembrane region" description="Helical" evidence="1">
    <location>
        <begin position="6"/>
        <end position="26"/>
    </location>
</feature>
<keyword evidence="1" id="KW-0812">Transmembrane</keyword>
<protein>
    <submittedName>
        <fullName evidence="2">Uncharacterized protein</fullName>
    </submittedName>
</protein>
<dbReference type="EMBL" id="RAPN01000001">
    <property type="protein sequence ID" value="RKD90376.1"/>
    <property type="molecule type" value="Genomic_DNA"/>
</dbReference>
<reference evidence="2 3" key="1">
    <citation type="submission" date="2018-09" db="EMBL/GenBank/DDBJ databases">
        <title>Genomic Encyclopedia of Archaeal and Bacterial Type Strains, Phase II (KMG-II): from individual species to whole genera.</title>
        <authorList>
            <person name="Goeker M."/>
        </authorList>
    </citation>
    <scope>NUCLEOTIDE SEQUENCE [LARGE SCALE GENOMIC DNA]</scope>
    <source>
        <strain evidence="2 3">DSM 27148</strain>
    </source>
</reference>
<keyword evidence="1" id="KW-1133">Transmembrane helix</keyword>
<evidence type="ECO:0000313" key="2">
    <source>
        <dbReference type="EMBL" id="RKD90376.1"/>
    </source>
</evidence>
<gene>
    <name evidence="2" type="ORF">BC643_0714</name>
</gene>
<dbReference type="AlphaFoldDB" id="A0A419W4L1"/>